<dbReference type="AlphaFoldDB" id="A0A7J8WAA8"/>
<dbReference type="GO" id="GO:0005634">
    <property type="term" value="C:nucleus"/>
    <property type="evidence" value="ECO:0007669"/>
    <property type="project" value="TreeGrafter"/>
</dbReference>
<gene>
    <name evidence="2" type="ORF">Goklo_029620</name>
</gene>
<feature type="non-terminal residue" evidence="2">
    <location>
        <position position="141"/>
    </location>
</feature>
<name>A0A7J8WAA8_9ROSI</name>
<comment type="caution">
    <text evidence="2">The sequence shown here is derived from an EMBL/GenBank/DDBJ whole genome shotgun (WGS) entry which is preliminary data.</text>
</comment>
<keyword evidence="3" id="KW-1185">Reference proteome</keyword>
<reference evidence="2 3" key="1">
    <citation type="journal article" date="2019" name="Genome Biol. Evol.">
        <title>Insights into the evolution of the New World diploid cottons (Gossypium, subgenus Houzingenia) based on genome sequencing.</title>
        <authorList>
            <person name="Grover C.E."/>
            <person name="Arick M.A. 2nd"/>
            <person name="Thrash A."/>
            <person name="Conover J.L."/>
            <person name="Sanders W.S."/>
            <person name="Peterson D.G."/>
            <person name="Frelichowski J.E."/>
            <person name="Scheffler J.A."/>
            <person name="Scheffler B.E."/>
            <person name="Wendel J.F."/>
        </authorList>
    </citation>
    <scope>NUCLEOTIDE SEQUENCE [LARGE SCALE GENOMIC DNA]</scope>
    <source>
        <strain evidence="2">57</strain>
        <tissue evidence="2">Leaf</tissue>
    </source>
</reference>
<dbReference type="SUPFAM" id="SSF81301">
    <property type="entry name" value="Nucleotidyltransferase"/>
    <property type="match status" value="1"/>
</dbReference>
<sequence>MSRGRSDQLTLIPSSISVAEIVEVGFEEEEMVAPKPDWLQRLMVNEGLVPSPEEEENRKIVIEKLKQIVVAWVKRVAWQRRLPKQDIAVSSATLLTYGSYGLGVHGSELDIDAFCVGPYFATMVDDFFIVPYNTCLRADLR</sequence>
<dbReference type="OrthoDB" id="412748at2759"/>
<dbReference type="PANTHER" id="PTHR10682:SF33">
    <property type="entry name" value="NUCLEAR POLY(A) POLYMERASE 3"/>
    <property type="match status" value="1"/>
</dbReference>
<dbReference type="Gene3D" id="3.30.460.10">
    <property type="entry name" value="Beta Polymerase, domain 2"/>
    <property type="match status" value="1"/>
</dbReference>
<organism evidence="2 3">
    <name type="scientific">Gossypium klotzschianum</name>
    <dbReference type="NCBI Taxonomy" id="34286"/>
    <lineage>
        <taxon>Eukaryota</taxon>
        <taxon>Viridiplantae</taxon>
        <taxon>Streptophyta</taxon>
        <taxon>Embryophyta</taxon>
        <taxon>Tracheophyta</taxon>
        <taxon>Spermatophyta</taxon>
        <taxon>Magnoliopsida</taxon>
        <taxon>eudicotyledons</taxon>
        <taxon>Gunneridae</taxon>
        <taxon>Pentapetalae</taxon>
        <taxon>rosids</taxon>
        <taxon>malvids</taxon>
        <taxon>Malvales</taxon>
        <taxon>Malvaceae</taxon>
        <taxon>Malvoideae</taxon>
        <taxon>Gossypium</taxon>
    </lineage>
</organism>
<dbReference type="InterPro" id="IPR043519">
    <property type="entry name" value="NT_sf"/>
</dbReference>
<evidence type="ECO:0000259" key="1">
    <source>
        <dbReference type="Pfam" id="PF20750"/>
    </source>
</evidence>
<protein>
    <recommendedName>
        <fullName evidence="1">Poly(A) polymerase nucleotidyltransferase domain-containing protein</fullName>
    </recommendedName>
</protein>
<dbReference type="Pfam" id="PF20750">
    <property type="entry name" value="PAP_NTPase"/>
    <property type="match status" value="1"/>
</dbReference>
<evidence type="ECO:0000313" key="2">
    <source>
        <dbReference type="EMBL" id="MBA0671938.1"/>
    </source>
</evidence>
<dbReference type="PANTHER" id="PTHR10682">
    <property type="entry name" value="POLY A POLYMERASE"/>
    <property type="match status" value="1"/>
</dbReference>
<dbReference type="Proteomes" id="UP000593573">
    <property type="component" value="Unassembled WGS sequence"/>
</dbReference>
<dbReference type="GO" id="GO:1990817">
    <property type="term" value="F:poly(A) RNA polymerase activity"/>
    <property type="evidence" value="ECO:0007669"/>
    <property type="project" value="TreeGrafter"/>
</dbReference>
<evidence type="ECO:0000313" key="3">
    <source>
        <dbReference type="Proteomes" id="UP000593573"/>
    </source>
</evidence>
<proteinExistence type="predicted"/>
<dbReference type="EMBL" id="JABFAB010242785">
    <property type="protein sequence ID" value="MBA0671938.1"/>
    <property type="molecule type" value="Genomic_DNA"/>
</dbReference>
<feature type="domain" description="Poly(A) polymerase nucleotidyltransferase" evidence="1">
    <location>
        <begin position="39"/>
        <end position="130"/>
    </location>
</feature>
<accession>A0A7J8WAA8</accession>
<dbReference type="InterPro" id="IPR048840">
    <property type="entry name" value="PolA_pol_NTPase"/>
</dbReference>